<evidence type="ECO:0000313" key="3">
    <source>
        <dbReference type="Proteomes" id="UP001201262"/>
    </source>
</evidence>
<organism evidence="2 3">
    <name type="scientific">Talaromyces proteolyticus</name>
    <dbReference type="NCBI Taxonomy" id="1131652"/>
    <lineage>
        <taxon>Eukaryota</taxon>
        <taxon>Fungi</taxon>
        <taxon>Dikarya</taxon>
        <taxon>Ascomycota</taxon>
        <taxon>Pezizomycotina</taxon>
        <taxon>Eurotiomycetes</taxon>
        <taxon>Eurotiomycetidae</taxon>
        <taxon>Eurotiales</taxon>
        <taxon>Trichocomaceae</taxon>
        <taxon>Talaromyces</taxon>
        <taxon>Talaromyces sect. Bacilispori</taxon>
    </lineage>
</organism>
<dbReference type="RefSeq" id="XP_046075297.1">
    <property type="nucleotide sequence ID" value="XM_046215412.1"/>
</dbReference>
<feature type="region of interest" description="Disordered" evidence="1">
    <location>
        <begin position="81"/>
        <end position="109"/>
    </location>
</feature>
<gene>
    <name evidence="2" type="ORF">BGW36DRAFT_371845</name>
</gene>
<proteinExistence type="predicted"/>
<dbReference type="AlphaFoldDB" id="A0AAD4L0K7"/>
<keyword evidence="3" id="KW-1185">Reference proteome</keyword>
<accession>A0AAD4L0K7</accession>
<evidence type="ECO:0000313" key="2">
    <source>
        <dbReference type="EMBL" id="KAH8701921.1"/>
    </source>
</evidence>
<evidence type="ECO:0000256" key="1">
    <source>
        <dbReference type="SAM" id="MobiDB-lite"/>
    </source>
</evidence>
<dbReference type="Proteomes" id="UP001201262">
    <property type="component" value="Unassembled WGS sequence"/>
</dbReference>
<sequence>MSDIRPQFFIVREEGTITPLVALDELPSDLTVRGVPRNMNPAETRGMTSLGTMPSRGAFYIVESLNDRVGITEVTDDSFAITPFTGGDAGKGKNRVSEKKVSPPTSSVS</sequence>
<comment type="caution">
    <text evidence="2">The sequence shown here is derived from an EMBL/GenBank/DDBJ whole genome shotgun (WGS) entry which is preliminary data.</text>
</comment>
<reference evidence="2" key="1">
    <citation type="submission" date="2021-12" db="EMBL/GenBank/DDBJ databases">
        <title>Convergent genome expansion in fungi linked to evolution of root-endophyte symbiosis.</title>
        <authorList>
            <consortium name="DOE Joint Genome Institute"/>
            <person name="Ke Y.-H."/>
            <person name="Bonito G."/>
            <person name="Liao H.-L."/>
            <person name="Looney B."/>
            <person name="Rojas-Flechas A."/>
            <person name="Nash J."/>
            <person name="Hameed K."/>
            <person name="Schadt C."/>
            <person name="Martin F."/>
            <person name="Crous P.W."/>
            <person name="Miettinen O."/>
            <person name="Magnuson J.K."/>
            <person name="Labbe J."/>
            <person name="Jacobson D."/>
            <person name="Doktycz M.J."/>
            <person name="Veneault-Fourrey C."/>
            <person name="Kuo A."/>
            <person name="Mondo S."/>
            <person name="Calhoun S."/>
            <person name="Riley R."/>
            <person name="Ohm R."/>
            <person name="LaButti K."/>
            <person name="Andreopoulos B."/>
            <person name="Pangilinan J."/>
            <person name="Nolan M."/>
            <person name="Tritt A."/>
            <person name="Clum A."/>
            <person name="Lipzen A."/>
            <person name="Daum C."/>
            <person name="Barry K."/>
            <person name="Grigoriev I.V."/>
            <person name="Vilgalys R."/>
        </authorList>
    </citation>
    <scope>NUCLEOTIDE SEQUENCE</scope>
    <source>
        <strain evidence="2">PMI_201</strain>
    </source>
</reference>
<dbReference type="EMBL" id="JAJTJA010000003">
    <property type="protein sequence ID" value="KAH8701921.1"/>
    <property type="molecule type" value="Genomic_DNA"/>
</dbReference>
<protein>
    <submittedName>
        <fullName evidence="2">Uncharacterized protein</fullName>
    </submittedName>
</protein>
<dbReference type="GeneID" id="70245699"/>
<name>A0AAD4L0K7_9EURO</name>